<dbReference type="PANTHER" id="PTHR21576">
    <property type="entry name" value="UNCHARACTERIZED NODULIN-LIKE PROTEIN"/>
    <property type="match status" value="1"/>
</dbReference>
<evidence type="ECO:0000313" key="7">
    <source>
        <dbReference type="Proteomes" id="UP000094285"/>
    </source>
</evidence>
<dbReference type="RefSeq" id="XP_020063275.1">
    <property type="nucleotide sequence ID" value="XM_020211142.1"/>
</dbReference>
<dbReference type="OrthoDB" id="410267at2759"/>
<dbReference type="EMBL" id="KV453914">
    <property type="protein sequence ID" value="ODV78153.1"/>
    <property type="molecule type" value="Genomic_DNA"/>
</dbReference>
<accession>A0A1E4SFA1</accession>
<keyword evidence="3 5" id="KW-1133">Transmembrane helix</keyword>
<dbReference type="STRING" id="984487.A0A1E4SFA1"/>
<name>A0A1E4SFA1_9ASCO</name>
<comment type="subcellular location">
    <subcellularLocation>
        <location evidence="1">Membrane</location>
        <topology evidence="1">Multi-pass membrane protein</topology>
    </subcellularLocation>
</comment>
<evidence type="ECO:0000256" key="3">
    <source>
        <dbReference type="ARBA" id="ARBA00022989"/>
    </source>
</evidence>
<feature type="transmembrane region" description="Helical" evidence="5">
    <location>
        <begin position="439"/>
        <end position="458"/>
    </location>
</feature>
<dbReference type="Proteomes" id="UP000094285">
    <property type="component" value="Unassembled WGS sequence"/>
</dbReference>
<keyword evidence="7" id="KW-1185">Reference proteome</keyword>
<dbReference type="InterPro" id="IPR011701">
    <property type="entry name" value="MFS"/>
</dbReference>
<proteinExistence type="predicted"/>
<feature type="transmembrane region" description="Helical" evidence="5">
    <location>
        <begin position="171"/>
        <end position="195"/>
    </location>
</feature>
<keyword evidence="4 5" id="KW-0472">Membrane</keyword>
<evidence type="ECO:0000256" key="2">
    <source>
        <dbReference type="ARBA" id="ARBA00022692"/>
    </source>
</evidence>
<feature type="transmembrane region" description="Helical" evidence="5">
    <location>
        <begin position="501"/>
        <end position="523"/>
    </location>
</feature>
<dbReference type="GO" id="GO:0022857">
    <property type="term" value="F:transmembrane transporter activity"/>
    <property type="evidence" value="ECO:0007669"/>
    <property type="project" value="InterPro"/>
</dbReference>
<dbReference type="InterPro" id="IPR036259">
    <property type="entry name" value="MFS_trans_sf"/>
</dbReference>
<feature type="transmembrane region" description="Helical" evidence="5">
    <location>
        <begin position="12"/>
        <end position="32"/>
    </location>
</feature>
<dbReference type="GO" id="GO:0000329">
    <property type="term" value="C:fungal-type vacuole membrane"/>
    <property type="evidence" value="ECO:0007669"/>
    <property type="project" value="TreeGrafter"/>
</dbReference>
<feature type="transmembrane region" description="Helical" evidence="5">
    <location>
        <begin position="140"/>
        <end position="165"/>
    </location>
</feature>
<evidence type="ECO:0000256" key="4">
    <source>
        <dbReference type="ARBA" id="ARBA00023136"/>
    </source>
</evidence>
<organism evidence="6 7">
    <name type="scientific">Suhomyces tanzawaensis NRRL Y-17324</name>
    <dbReference type="NCBI Taxonomy" id="984487"/>
    <lineage>
        <taxon>Eukaryota</taxon>
        <taxon>Fungi</taxon>
        <taxon>Dikarya</taxon>
        <taxon>Ascomycota</taxon>
        <taxon>Saccharomycotina</taxon>
        <taxon>Pichiomycetes</taxon>
        <taxon>Debaryomycetaceae</taxon>
        <taxon>Suhomyces</taxon>
    </lineage>
</organism>
<feature type="transmembrane region" description="Helical" evidence="5">
    <location>
        <begin position="79"/>
        <end position="99"/>
    </location>
</feature>
<dbReference type="GeneID" id="30985278"/>
<evidence type="ECO:0000313" key="6">
    <source>
        <dbReference type="EMBL" id="ODV78153.1"/>
    </source>
</evidence>
<dbReference type="PANTHER" id="PTHR21576:SF166">
    <property type="entry name" value="ADR278WP"/>
    <property type="match status" value="1"/>
</dbReference>
<feature type="transmembrane region" description="Helical" evidence="5">
    <location>
        <begin position="464"/>
        <end position="489"/>
    </location>
</feature>
<feature type="transmembrane region" description="Helical" evidence="5">
    <location>
        <begin position="543"/>
        <end position="565"/>
    </location>
</feature>
<reference evidence="7" key="1">
    <citation type="submission" date="2016-05" db="EMBL/GenBank/DDBJ databases">
        <title>Comparative genomics of biotechnologically important yeasts.</title>
        <authorList>
            <consortium name="DOE Joint Genome Institute"/>
            <person name="Riley R."/>
            <person name="Haridas S."/>
            <person name="Wolfe K.H."/>
            <person name="Lopes M.R."/>
            <person name="Hittinger C.T."/>
            <person name="Goker M."/>
            <person name="Salamov A."/>
            <person name="Wisecaver J."/>
            <person name="Long T.M."/>
            <person name="Aerts A.L."/>
            <person name="Barry K."/>
            <person name="Choi C."/>
            <person name="Clum A."/>
            <person name="Coughlan A.Y."/>
            <person name="Deshpande S."/>
            <person name="Douglass A.P."/>
            <person name="Hanson S.J."/>
            <person name="Klenk H.-P."/>
            <person name="Labutti K."/>
            <person name="Lapidus A."/>
            <person name="Lindquist E."/>
            <person name="Lipzen A."/>
            <person name="Meier-Kolthoff J.P."/>
            <person name="Ohm R.A."/>
            <person name="Otillar R.P."/>
            <person name="Pangilinan J."/>
            <person name="Peng Y."/>
            <person name="Rokas A."/>
            <person name="Rosa C.A."/>
            <person name="Scheuner C."/>
            <person name="Sibirny A.A."/>
            <person name="Slot J.C."/>
            <person name="Stielow J.B."/>
            <person name="Sun H."/>
            <person name="Kurtzman C.P."/>
            <person name="Blackwell M."/>
            <person name="Grigoriev I.V."/>
            <person name="Jeffries T.W."/>
        </authorList>
    </citation>
    <scope>NUCLEOTIDE SEQUENCE [LARGE SCALE GENOMIC DNA]</scope>
    <source>
        <strain evidence="7">NRRL Y-17324</strain>
    </source>
</reference>
<evidence type="ECO:0000256" key="5">
    <source>
        <dbReference type="SAM" id="Phobius"/>
    </source>
</evidence>
<dbReference type="Gene3D" id="1.20.1250.20">
    <property type="entry name" value="MFS general substrate transporter like domains"/>
    <property type="match status" value="2"/>
</dbReference>
<feature type="transmembrane region" description="Helical" evidence="5">
    <location>
        <begin position="105"/>
        <end position="128"/>
    </location>
</feature>
<evidence type="ECO:0000256" key="1">
    <source>
        <dbReference type="ARBA" id="ARBA00004141"/>
    </source>
</evidence>
<dbReference type="AlphaFoldDB" id="A0A1E4SFA1"/>
<protein>
    <submittedName>
        <fullName evidence="6">MFS general substrate transporter</fullName>
    </submittedName>
</protein>
<dbReference type="Pfam" id="PF07690">
    <property type="entry name" value="MFS_1"/>
    <property type="match status" value="1"/>
</dbReference>
<dbReference type="SUPFAM" id="SSF103473">
    <property type="entry name" value="MFS general substrate transporter"/>
    <property type="match status" value="1"/>
</dbReference>
<sequence>MSLNTTSHLPQRLTALVVSVLVALAAGTPYLYGVFSPQLIQRVGLTISDSATISLATNLGSGLGGLPAGLVIDHYGPHISIMIGSTGIFLGYLALHIIYQRAIASLPLICMSMALVGFGSITCFFATLKAAQANFPKHRGTAGAFPVSAFGLAATIFSVIAATFFSGNSGGLLLFLSLCCGTIAFVGSFFIHVYLDQQDPGDEEQQVQAISVPQVSSGFSDEESPLVSRSNSSYSLAALDESGTKLLNGKTLFSDSFRGTKPLLGGKGASVSSSTLDSDSTLRSIPELPKSETLLNTKNNLQTGLAPGASKRVPIIQISQPQIESRPTRPLDVIRDRLTDRVFLTHFLAVSLSSGICQMYIYSVGFIATAQYYYDPEHGQTQLFARAVAAITGGAPISGGAAALQAVQVSVISLASFSGRLIAGFLSDYIHKKFHISRLWIVAATSVALAVGQFINIHNVNNPHLVSIASALIGGCYGLAFGTYPAVIADQFGTKTFSTSWGLICVGPLTVLFSLNKFFGYLYDSNSDPATGICYKGNECYKGAFEISFSLCFLLLVVVLILISIDKKKR</sequence>
<gene>
    <name evidence="6" type="ORF">CANTADRAFT_7605</name>
</gene>
<keyword evidence="2 5" id="KW-0812">Transmembrane</keyword>
<feature type="transmembrane region" description="Helical" evidence="5">
    <location>
        <begin position="347"/>
        <end position="374"/>
    </location>
</feature>